<gene>
    <name evidence="1" type="ORF">J40TS1_06460</name>
</gene>
<dbReference type="RefSeq" id="WP_213513169.1">
    <property type="nucleotide sequence ID" value="NZ_BOSE01000001.1"/>
</dbReference>
<reference evidence="1" key="1">
    <citation type="submission" date="2021-03" db="EMBL/GenBank/DDBJ databases">
        <title>Antimicrobial resistance genes in bacteria isolated from Japanese honey, and their potential for conferring macrolide and lincosamide resistance in the American foulbrood pathogen Paenibacillus larvae.</title>
        <authorList>
            <person name="Okamoto M."/>
            <person name="Kumagai M."/>
            <person name="Kanamori H."/>
            <person name="Takamatsu D."/>
        </authorList>
    </citation>
    <scope>NUCLEOTIDE SEQUENCE</scope>
    <source>
        <strain evidence="1">J40TS1</strain>
    </source>
</reference>
<comment type="caution">
    <text evidence="1">The sequence shown here is derived from an EMBL/GenBank/DDBJ whole genome shotgun (WGS) entry which is preliminary data.</text>
</comment>
<evidence type="ECO:0000313" key="1">
    <source>
        <dbReference type="EMBL" id="GIP15004.1"/>
    </source>
</evidence>
<protein>
    <recommendedName>
        <fullName evidence="3">WYL domain-containing protein</fullName>
    </recommendedName>
</protein>
<dbReference type="EMBL" id="BOSE01000001">
    <property type="protein sequence ID" value="GIP15004.1"/>
    <property type="molecule type" value="Genomic_DNA"/>
</dbReference>
<organism evidence="1 2">
    <name type="scientific">Paenibacillus montaniterrae</name>
    <dbReference type="NCBI Taxonomy" id="429341"/>
    <lineage>
        <taxon>Bacteria</taxon>
        <taxon>Bacillati</taxon>
        <taxon>Bacillota</taxon>
        <taxon>Bacilli</taxon>
        <taxon>Bacillales</taxon>
        <taxon>Paenibacillaceae</taxon>
        <taxon>Paenibacillus</taxon>
    </lineage>
</organism>
<dbReference type="AlphaFoldDB" id="A0A919YMS5"/>
<sequence>MQKYIGKDVQLIYVDRKGNVSIRNVRVLVTGDQRFLAYCYEAKAVRTFNRSGVVDIELVSSKPLHGSALSSYSNSV</sequence>
<proteinExistence type="predicted"/>
<accession>A0A919YMS5</accession>
<name>A0A919YMS5_9BACL</name>
<evidence type="ECO:0008006" key="3">
    <source>
        <dbReference type="Google" id="ProtNLM"/>
    </source>
</evidence>
<dbReference type="Proteomes" id="UP000683139">
    <property type="component" value="Unassembled WGS sequence"/>
</dbReference>
<evidence type="ECO:0000313" key="2">
    <source>
        <dbReference type="Proteomes" id="UP000683139"/>
    </source>
</evidence>
<keyword evidence="2" id="KW-1185">Reference proteome</keyword>